<evidence type="ECO:0000256" key="1">
    <source>
        <dbReference type="SAM" id="MobiDB-lite"/>
    </source>
</evidence>
<dbReference type="Pfam" id="PF03567">
    <property type="entry name" value="Sulfotransfer_2"/>
    <property type="match status" value="1"/>
</dbReference>
<feature type="chain" id="PRO_5045157413" description="Sulfotransferase" evidence="2">
    <location>
        <begin position="29"/>
        <end position="475"/>
    </location>
</feature>
<proteinExistence type="predicted"/>
<keyword evidence="2" id="KW-0732">Signal</keyword>
<evidence type="ECO:0000256" key="2">
    <source>
        <dbReference type="SAM" id="SignalP"/>
    </source>
</evidence>
<comment type="caution">
    <text evidence="3">The sequence shown here is derived from an EMBL/GenBank/DDBJ whole genome shotgun (WGS) entry which is preliminary data.</text>
</comment>
<keyword evidence="4" id="KW-1185">Reference proteome</keyword>
<gene>
    <name evidence="3" type="ORF">PCOR1329_LOCUS21361</name>
</gene>
<evidence type="ECO:0000313" key="3">
    <source>
        <dbReference type="EMBL" id="CAK0819350.1"/>
    </source>
</evidence>
<evidence type="ECO:0000313" key="4">
    <source>
        <dbReference type="Proteomes" id="UP001189429"/>
    </source>
</evidence>
<evidence type="ECO:0008006" key="5">
    <source>
        <dbReference type="Google" id="ProtNLM"/>
    </source>
</evidence>
<feature type="region of interest" description="Disordered" evidence="1">
    <location>
        <begin position="34"/>
        <end position="55"/>
    </location>
</feature>
<name>A0ABN9RR15_9DINO</name>
<feature type="signal peptide" evidence="2">
    <location>
        <begin position="1"/>
        <end position="28"/>
    </location>
</feature>
<dbReference type="InterPro" id="IPR005331">
    <property type="entry name" value="Sulfotransferase"/>
</dbReference>
<dbReference type="EMBL" id="CAUYUJ010007025">
    <property type="protein sequence ID" value="CAK0819350.1"/>
    <property type="molecule type" value="Genomic_DNA"/>
</dbReference>
<feature type="region of interest" description="Disordered" evidence="1">
    <location>
        <begin position="455"/>
        <end position="475"/>
    </location>
</feature>
<sequence length="475" mass="51644">MQAPSPPQSAAALPVLLALALALAAAAAEPGDIAGGKGKAMKPMPKKPQRPMLKVQPGDSAACRLMWPLWKTAARSLGGGHDRQITADSCTNLHEFYTGPIVPAEALKFGFAVPRDALAYIQVYKCAGTEILCNLRRHFGQRERWRRGRNQNPLHQMLGMSLFPLRSPLGDEEGWKGKYYHDTPEDIARAEDQGRGPRGVAFTFVRDPAARFVSGVAEIEYYLTVGEPEEFGDMVLGSQAARSNYEQGGIIRAAKAACRGCTHFDLKAGSEERATRMVLDLVEGRMAMHFLWRHVASQVAPINLFTRNVGPMDLIGQLESFEEGWESIEAIAGAGAILPPFNRSCRGHSYSSAESKFEPRETMRRMIQQERPDGAATRGSDVALALGCAVLLPDYACFGYTSVVNGSDCVAGGYAKSLAEWSATVEAVQEELCPSVMARDLEGFAHVKAKSLEQDLGSLPMPSPAPTQRTARHEL</sequence>
<reference evidence="3" key="1">
    <citation type="submission" date="2023-10" db="EMBL/GenBank/DDBJ databases">
        <authorList>
            <person name="Chen Y."/>
            <person name="Shah S."/>
            <person name="Dougan E. K."/>
            <person name="Thang M."/>
            <person name="Chan C."/>
        </authorList>
    </citation>
    <scope>NUCLEOTIDE SEQUENCE [LARGE SCALE GENOMIC DNA]</scope>
</reference>
<accession>A0ABN9RR15</accession>
<protein>
    <recommendedName>
        <fullName evidence="5">Sulfotransferase</fullName>
    </recommendedName>
</protein>
<organism evidence="3 4">
    <name type="scientific">Prorocentrum cordatum</name>
    <dbReference type="NCBI Taxonomy" id="2364126"/>
    <lineage>
        <taxon>Eukaryota</taxon>
        <taxon>Sar</taxon>
        <taxon>Alveolata</taxon>
        <taxon>Dinophyceae</taxon>
        <taxon>Prorocentrales</taxon>
        <taxon>Prorocentraceae</taxon>
        <taxon>Prorocentrum</taxon>
    </lineage>
</organism>
<dbReference type="Proteomes" id="UP001189429">
    <property type="component" value="Unassembled WGS sequence"/>
</dbReference>